<dbReference type="EMBL" id="JBBNAG010000001">
    <property type="protein sequence ID" value="KAK9165465.1"/>
    <property type="molecule type" value="Genomic_DNA"/>
</dbReference>
<dbReference type="Proteomes" id="UP001419268">
    <property type="component" value="Unassembled WGS sequence"/>
</dbReference>
<dbReference type="SUPFAM" id="SSF53335">
    <property type="entry name" value="S-adenosyl-L-methionine-dependent methyltransferases"/>
    <property type="match status" value="1"/>
</dbReference>
<dbReference type="InterPro" id="IPR042086">
    <property type="entry name" value="MeTrfase_capping"/>
</dbReference>
<reference evidence="4 5" key="1">
    <citation type="submission" date="2024-01" db="EMBL/GenBank/DDBJ databases">
        <title>Genome assemblies of Stephania.</title>
        <authorList>
            <person name="Yang L."/>
        </authorList>
    </citation>
    <scope>NUCLEOTIDE SEQUENCE [LARGE SCALE GENOMIC DNA]</scope>
    <source>
        <strain evidence="4">JXDWG</strain>
        <tissue evidence="4">Leaf</tissue>
    </source>
</reference>
<sequence length="421" mass="46992">MEMHRVLHMNGGEGEASYASNSSFQRAVITIVKPVLEETILDLISSGVFLEFEVLRIADLGCSSGPNTLSVISHMVDTITMACQRLHCQPPEFQVFLNDLPGNDFNTTFKSLPSFYDNKLMGGNSNNRPCFIAGTAGSFYERLFPRKTLHFIHSSYSLHYLSQVPKGLENEEGALNKGNIYIASTTFPTVSRAYYEQFNHDFTSFLKSRSEEMIAGGRAILTFMGRRTEDPSCDENCTAWKMISSALNDIAQEGLIKEAQIDSFNLPYYAPSAAEVRRIILEEGSFNLIWLEAFEISWDANTDNETDVSSLDSHRRAKYVTKCIRAVAEPMLSSCFGGSQVMNALFWCPRMMSQRSGRISITAEDAEETYPIPAAVLEEGQIGQPSRDTVCNREIREPDEVGSQSDESVGSVLITEQEKMN</sequence>
<dbReference type="Pfam" id="PF03492">
    <property type="entry name" value="Methyltransf_7"/>
    <property type="match status" value="1"/>
</dbReference>
<keyword evidence="5" id="KW-1185">Reference proteome</keyword>
<evidence type="ECO:0000256" key="2">
    <source>
        <dbReference type="ARBA" id="ARBA00022842"/>
    </source>
</evidence>
<evidence type="ECO:0000313" key="5">
    <source>
        <dbReference type="Proteomes" id="UP001419268"/>
    </source>
</evidence>
<comment type="caution">
    <text evidence="4">The sequence shown here is derived from an EMBL/GenBank/DDBJ whole genome shotgun (WGS) entry which is preliminary data.</text>
</comment>
<proteinExistence type="predicted"/>
<accession>A0AAP0L985</accession>
<dbReference type="GO" id="GO:0008168">
    <property type="term" value="F:methyltransferase activity"/>
    <property type="evidence" value="ECO:0007669"/>
    <property type="project" value="InterPro"/>
</dbReference>
<protein>
    <submittedName>
        <fullName evidence="4">Uncharacterized protein</fullName>
    </submittedName>
</protein>
<dbReference type="InterPro" id="IPR029063">
    <property type="entry name" value="SAM-dependent_MTases_sf"/>
</dbReference>
<evidence type="ECO:0000313" key="4">
    <source>
        <dbReference type="EMBL" id="KAK9165465.1"/>
    </source>
</evidence>
<gene>
    <name evidence="4" type="ORF">Scep_000656</name>
</gene>
<name>A0AAP0L985_9MAGN</name>
<feature type="region of interest" description="Disordered" evidence="3">
    <location>
        <begin position="395"/>
        <end position="421"/>
    </location>
</feature>
<keyword evidence="2" id="KW-0460">Magnesium</keyword>
<dbReference type="Gene3D" id="1.10.1200.270">
    <property type="entry name" value="Methyltransferase, alpha-helical capping domain"/>
    <property type="match status" value="1"/>
</dbReference>
<dbReference type="Gene3D" id="3.40.50.150">
    <property type="entry name" value="Vaccinia Virus protein VP39"/>
    <property type="match status" value="1"/>
</dbReference>
<dbReference type="PANTHER" id="PTHR31009">
    <property type="entry name" value="S-ADENOSYL-L-METHIONINE:CARBOXYL METHYLTRANSFERASE FAMILY PROTEIN"/>
    <property type="match status" value="1"/>
</dbReference>
<dbReference type="AlphaFoldDB" id="A0AAP0L985"/>
<keyword evidence="1" id="KW-0479">Metal-binding</keyword>
<evidence type="ECO:0000256" key="3">
    <source>
        <dbReference type="SAM" id="MobiDB-lite"/>
    </source>
</evidence>
<evidence type="ECO:0000256" key="1">
    <source>
        <dbReference type="ARBA" id="ARBA00022723"/>
    </source>
</evidence>
<organism evidence="4 5">
    <name type="scientific">Stephania cephalantha</name>
    <dbReference type="NCBI Taxonomy" id="152367"/>
    <lineage>
        <taxon>Eukaryota</taxon>
        <taxon>Viridiplantae</taxon>
        <taxon>Streptophyta</taxon>
        <taxon>Embryophyta</taxon>
        <taxon>Tracheophyta</taxon>
        <taxon>Spermatophyta</taxon>
        <taxon>Magnoliopsida</taxon>
        <taxon>Ranunculales</taxon>
        <taxon>Menispermaceae</taxon>
        <taxon>Menispermoideae</taxon>
        <taxon>Cissampelideae</taxon>
        <taxon>Stephania</taxon>
    </lineage>
</organism>
<dbReference type="GO" id="GO:0046872">
    <property type="term" value="F:metal ion binding"/>
    <property type="evidence" value="ECO:0007669"/>
    <property type="project" value="UniProtKB-KW"/>
</dbReference>
<dbReference type="InterPro" id="IPR005299">
    <property type="entry name" value="MeTrfase_7"/>
</dbReference>